<accession>A0A7X0F831</accession>
<dbReference type="AlphaFoldDB" id="A0A7X0F831"/>
<protein>
    <recommendedName>
        <fullName evidence="3">Apea-like HEPN domain-containing protein</fullName>
    </recommendedName>
</protein>
<evidence type="ECO:0000313" key="1">
    <source>
        <dbReference type="EMBL" id="MBB6354881.1"/>
    </source>
</evidence>
<reference evidence="1 2" key="1">
    <citation type="submission" date="2020-08" db="EMBL/GenBank/DDBJ databases">
        <title>Genomic Encyclopedia of Type Strains, Phase IV (KMG-IV): sequencing the most valuable type-strain genomes for metagenomic binning, comparative biology and taxonomic classification.</title>
        <authorList>
            <person name="Goeker M."/>
        </authorList>
    </citation>
    <scope>NUCLEOTIDE SEQUENCE [LARGE SCALE GENOMIC DNA]</scope>
    <source>
        <strain evidence="1 2">DSM 7051</strain>
    </source>
</reference>
<gene>
    <name evidence="1" type="ORF">GGR00_002677</name>
</gene>
<proteinExistence type="predicted"/>
<evidence type="ECO:0008006" key="3">
    <source>
        <dbReference type="Google" id="ProtNLM"/>
    </source>
</evidence>
<organism evidence="1 2">
    <name type="scientific">Aminobacter aganoensis</name>
    <dbReference type="NCBI Taxonomy" id="83264"/>
    <lineage>
        <taxon>Bacteria</taxon>
        <taxon>Pseudomonadati</taxon>
        <taxon>Pseudomonadota</taxon>
        <taxon>Alphaproteobacteria</taxon>
        <taxon>Hyphomicrobiales</taxon>
        <taxon>Phyllobacteriaceae</taxon>
        <taxon>Aminobacter</taxon>
    </lineage>
</organism>
<dbReference type="RefSeq" id="WP_184699650.1">
    <property type="nucleotide sequence ID" value="NZ_BAABEG010000001.1"/>
</dbReference>
<comment type="caution">
    <text evidence="1">The sequence shown here is derived from an EMBL/GenBank/DDBJ whole genome shotgun (WGS) entry which is preliminary data.</text>
</comment>
<name>A0A7X0F831_9HYPH</name>
<keyword evidence="2" id="KW-1185">Reference proteome</keyword>
<dbReference type="Proteomes" id="UP000536262">
    <property type="component" value="Unassembled WGS sequence"/>
</dbReference>
<evidence type="ECO:0000313" key="2">
    <source>
        <dbReference type="Proteomes" id="UP000536262"/>
    </source>
</evidence>
<dbReference type="EMBL" id="JACHOU010000005">
    <property type="protein sequence ID" value="MBB6354881.1"/>
    <property type="molecule type" value="Genomic_DNA"/>
</dbReference>
<sequence>MSAQRDLVKDIIRELVRLEAIPIAERSKVDDFSLPRMIDAGNGESLIVSRKLDEGIERVAKRLMDDDPLLKPKFTQAEWRAIVRRAFGPALASIDVDYDLEANALTVLTQVKKTANQDATGKSIREYAFGCTLFGGKDFKPFSIGPVLFEPRDVWLERKYQDSGISTRSQRRIERIWQGGKLRKRKPSFDSIAELDVIDAIGSCKFVCSIAIHDLASEAGREKALMAARFATTAIALMWQTPSKALDGINLLFDREPHRRKALTFVPGKGVLSGSSWSHPPFGPHIKPVEWEGILAEKADIFAVVGEMLAYVISPDGAVARPNMMSTLFHAFLWFHEGCRESSSHMAVVKLAASLDALACGRKSGGILTLINARLKMEDDKPIRPDGPTLKKAIDRIYSDGRSRLIHGNNQELGNDWSDTKALAEQFGRLCLLLCLDWIANTPNCDDPDQLRLSKT</sequence>